<keyword evidence="1" id="KW-1133">Transmembrane helix</keyword>
<dbReference type="Proteomes" id="UP000777440">
    <property type="component" value="Unassembled WGS sequence"/>
</dbReference>
<feature type="transmembrane region" description="Helical" evidence="1">
    <location>
        <begin position="92"/>
        <end position="117"/>
    </location>
</feature>
<feature type="transmembrane region" description="Helical" evidence="1">
    <location>
        <begin position="68"/>
        <end position="86"/>
    </location>
</feature>
<evidence type="ECO:0000256" key="1">
    <source>
        <dbReference type="SAM" id="Phobius"/>
    </source>
</evidence>
<sequence>MTTRSSLPMRQSCRMNALQWLSTVVMSKDTCAVLTAIFPLALLTVVLERRAIHLNIRRQPWFRWATQFILAASAVGLVLTVLGVQLSGLKVLFGIVAWMTCAIVVIGLPLTLLAALATAEMDEDRESSAGNG</sequence>
<organism evidence="2 3">
    <name type="scientific">Microbacterium ureisolvens</name>
    <dbReference type="NCBI Taxonomy" id="2781186"/>
    <lineage>
        <taxon>Bacteria</taxon>
        <taxon>Bacillati</taxon>
        <taxon>Actinomycetota</taxon>
        <taxon>Actinomycetes</taxon>
        <taxon>Micrococcales</taxon>
        <taxon>Microbacteriaceae</taxon>
        <taxon>Microbacterium</taxon>
    </lineage>
</organism>
<keyword evidence="1" id="KW-0812">Transmembrane</keyword>
<evidence type="ECO:0000313" key="2">
    <source>
        <dbReference type="EMBL" id="MBW9110654.1"/>
    </source>
</evidence>
<gene>
    <name evidence="2" type="ORF">JNB61_12805</name>
</gene>
<comment type="caution">
    <text evidence="2">The sequence shown here is derived from an EMBL/GenBank/DDBJ whole genome shotgun (WGS) entry which is preliminary data.</text>
</comment>
<keyword evidence="3" id="KW-1185">Reference proteome</keyword>
<protein>
    <submittedName>
        <fullName evidence="2">Uncharacterized protein</fullName>
    </submittedName>
</protein>
<proteinExistence type="predicted"/>
<feature type="transmembrane region" description="Helical" evidence="1">
    <location>
        <begin position="20"/>
        <end position="47"/>
    </location>
</feature>
<dbReference type="RefSeq" id="WP_220339858.1">
    <property type="nucleotide sequence ID" value="NZ_JAEUAX010000006.1"/>
</dbReference>
<evidence type="ECO:0000313" key="3">
    <source>
        <dbReference type="Proteomes" id="UP000777440"/>
    </source>
</evidence>
<accession>A0ABS7I220</accession>
<name>A0ABS7I220_9MICO</name>
<dbReference type="EMBL" id="JAEUAX010000006">
    <property type="protein sequence ID" value="MBW9110654.1"/>
    <property type="molecule type" value="Genomic_DNA"/>
</dbReference>
<keyword evidence="1" id="KW-0472">Membrane</keyword>
<reference evidence="2 3" key="1">
    <citation type="journal article" date="2021" name="MBio">
        <title>Poor Competitiveness of Bradyrhizobium in Pigeon Pea Root Colonization in Indian Soils.</title>
        <authorList>
            <person name="Chalasani D."/>
            <person name="Basu A."/>
            <person name="Pullabhotla S.V.S.R.N."/>
            <person name="Jorrin B."/>
            <person name="Neal A.L."/>
            <person name="Poole P.S."/>
            <person name="Podile A.R."/>
            <person name="Tkacz A."/>
        </authorList>
    </citation>
    <scope>NUCLEOTIDE SEQUENCE [LARGE SCALE GENOMIC DNA]</scope>
    <source>
        <strain evidence="2 3">HU12</strain>
    </source>
</reference>